<evidence type="ECO:0000313" key="2">
    <source>
        <dbReference type="EMBL" id="VDD12173.1"/>
    </source>
</evidence>
<organism evidence="2">
    <name type="scientific">Brassica oleracea</name>
    <name type="common">Wild cabbage</name>
    <dbReference type="NCBI Taxonomy" id="3712"/>
    <lineage>
        <taxon>Eukaryota</taxon>
        <taxon>Viridiplantae</taxon>
        <taxon>Streptophyta</taxon>
        <taxon>Embryophyta</taxon>
        <taxon>Tracheophyta</taxon>
        <taxon>Spermatophyta</taxon>
        <taxon>Magnoliopsida</taxon>
        <taxon>eudicotyledons</taxon>
        <taxon>Gunneridae</taxon>
        <taxon>Pentapetalae</taxon>
        <taxon>rosids</taxon>
        <taxon>malvids</taxon>
        <taxon>Brassicales</taxon>
        <taxon>Brassicaceae</taxon>
        <taxon>Brassiceae</taxon>
        <taxon>Brassica</taxon>
    </lineage>
</organism>
<evidence type="ECO:0008006" key="3">
    <source>
        <dbReference type="Google" id="ProtNLM"/>
    </source>
</evidence>
<proteinExistence type="predicted"/>
<dbReference type="PANTHER" id="PTHR45648:SF5">
    <property type="entry name" value="OS04G0577300 PROTEIN"/>
    <property type="match status" value="1"/>
</dbReference>
<name>A0A3P6C1P1_BRAOL</name>
<protein>
    <recommendedName>
        <fullName evidence="3">GDSL esterase/lipase</fullName>
    </recommendedName>
</protein>
<dbReference type="PANTHER" id="PTHR45648">
    <property type="entry name" value="GDSL LIPASE/ACYLHYDROLASE FAMILY PROTEIN (AFU_ORTHOLOGUE AFUA_4G14700)"/>
    <property type="match status" value="1"/>
</dbReference>
<gene>
    <name evidence="2" type="ORF">BOLC4T26516H</name>
</gene>
<keyword evidence="1" id="KW-0378">Hydrolase</keyword>
<evidence type="ECO:0000256" key="1">
    <source>
        <dbReference type="ARBA" id="ARBA00022801"/>
    </source>
</evidence>
<reference evidence="2" key="1">
    <citation type="submission" date="2018-11" db="EMBL/GenBank/DDBJ databases">
        <authorList>
            <consortium name="Genoscope - CEA"/>
            <person name="William W."/>
        </authorList>
    </citation>
    <scope>NUCLEOTIDE SEQUENCE</scope>
</reference>
<dbReference type="InterPro" id="IPR051058">
    <property type="entry name" value="GDSL_Est/Lipase"/>
</dbReference>
<dbReference type="AlphaFoldDB" id="A0A3P6C1P1"/>
<dbReference type="GO" id="GO:0016787">
    <property type="term" value="F:hydrolase activity"/>
    <property type="evidence" value="ECO:0007669"/>
    <property type="project" value="UniProtKB-KW"/>
</dbReference>
<dbReference type="EMBL" id="LR031873">
    <property type="protein sequence ID" value="VDD12173.1"/>
    <property type="molecule type" value="Genomic_DNA"/>
</dbReference>
<accession>A0A3P6C1P1</accession>
<sequence>MHQLHFSNLTLRLTQWDQYASGSTGIIDDTGLLIIGRVPLREQVSYFERSIDYMVRMIGENGTEEMLRKAMLTITIGSNDILNYYIQPSIPSFSQDKLPIDALQNSMVFHLTTHFKAWDLLSEIRIRSEIRSGSTPKIGNPGCPDPNPDSKILDPCKPNPDPDILIFRALNTELGYQNTTFVYANSYDLFMKLVLTIW</sequence>